<organism evidence="1 2">
    <name type="scientific">Azoarcus indigens</name>
    <dbReference type="NCBI Taxonomy" id="29545"/>
    <lineage>
        <taxon>Bacteria</taxon>
        <taxon>Pseudomonadati</taxon>
        <taxon>Pseudomonadota</taxon>
        <taxon>Betaproteobacteria</taxon>
        <taxon>Rhodocyclales</taxon>
        <taxon>Zoogloeaceae</taxon>
        <taxon>Azoarcus</taxon>
    </lineage>
</organism>
<protein>
    <submittedName>
        <fullName evidence="1">Uncharacterized protein</fullName>
    </submittedName>
</protein>
<dbReference type="AlphaFoldDB" id="A0A4R6DIL5"/>
<evidence type="ECO:0000313" key="2">
    <source>
        <dbReference type="Proteomes" id="UP000295129"/>
    </source>
</evidence>
<gene>
    <name evidence="1" type="ORF">C7389_1343</name>
</gene>
<accession>A0A4R6DIL5</accession>
<dbReference type="EMBL" id="SNVV01000034">
    <property type="protein sequence ID" value="TDN44490.1"/>
    <property type="molecule type" value="Genomic_DNA"/>
</dbReference>
<reference evidence="1 2" key="1">
    <citation type="submission" date="2019-03" db="EMBL/GenBank/DDBJ databases">
        <title>Genomic Encyclopedia of Type Strains, Phase IV (KMG-IV): sequencing the most valuable type-strain genomes for metagenomic binning, comparative biology and taxonomic classification.</title>
        <authorList>
            <person name="Goeker M."/>
        </authorList>
    </citation>
    <scope>NUCLEOTIDE SEQUENCE [LARGE SCALE GENOMIC DNA]</scope>
    <source>
        <strain evidence="1 2">DSM 12121</strain>
    </source>
</reference>
<evidence type="ECO:0000313" key="1">
    <source>
        <dbReference type="EMBL" id="TDN44490.1"/>
    </source>
</evidence>
<sequence>MAEEGDPVLLFPPVSGMTGYAGFDTQGHDNGAFG</sequence>
<proteinExistence type="predicted"/>
<dbReference type="Proteomes" id="UP000295129">
    <property type="component" value="Unassembled WGS sequence"/>
</dbReference>
<name>A0A4R6DIL5_9RHOO</name>
<keyword evidence="2" id="KW-1185">Reference proteome</keyword>
<comment type="caution">
    <text evidence="1">The sequence shown here is derived from an EMBL/GenBank/DDBJ whole genome shotgun (WGS) entry which is preliminary data.</text>
</comment>